<dbReference type="InterPro" id="IPR036688">
    <property type="entry name" value="MoeA_C_domain_IV_sf"/>
</dbReference>
<dbReference type="SUPFAM" id="SSF53218">
    <property type="entry name" value="Molybdenum cofactor biosynthesis proteins"/>
    <property type="match status" value="1"/>
</dbReference>
<protein>
    <recommendedName>
        <fullName evidence="11">Molybdopterin molybdenumtransferase</fullName>
        <ecNumber evidence="11">2.10.1.1</ecNumber>
    </recommendedName>
</protein>
<keyword evidence="9 11" id="KW-0501">Molybdenum cofactor biosynthesis</keyword>
<evidence type="ECO:0000256" key="8">
    <source>
        <dbReference type="ARBA" id="ARBA00022842"/>
    </source>
</evidence>
<dbReference type="GeneID" id="65344428"/>
<dbReference type="RefSeq" id="WP_091279919.1">
    <property type="nucleotide sequence ID" value="NZ_JABAPH010000010.1"/>
</dbReference>
<evidence type="ECO:0000256" key="1">
    <source>
        <dbReference type="ARBA" id="ARBA00001946"/>
    </source>
</evidence>
<dbReference type="Pfam" id="PF00994">
    <property type="entry name" value="MoCF_biosynth"/>
    <property type="match status" value="1"/>
</dbReference>
<evidence type="ECO:0000256" key="9">
    <source>
        <dbReference type="ARBA" id="ARBA00023150"/>
    </source>
</evidence>
<gene>
    <name evidence="13" type="ORF">SAMN04489737_0686</name>
</gene>
<feature type="domain" description="MoaB/Mog" evidence="12">
    <location>
        <begin position="179"/>
        <end position="316"/>
    </location>
</feature>
<dbReference type="SMART" id="SM00852">
    <property type="entry name" value="MoCF_biosynth"/>
    <property type="match status" value="1"/>
</dbReference>
<dbReference type="Gene3D" id="3.90.105.10">
    <property type="entry name" value="Molybdopterin biosynthesis moea protein, domain 2"/>
    <property type="match status" value="1"/>
</dbReference>
<dbReference type="GO" id="GO:0005829">
    <property type="term" value="C:cytosol"/>
    <property type="evidence" value="ECO:0007669"/>
    <property type="project" value="TreeGrafter"/>
</dbReference>
<dbReference type="GO" id="GO:0046872">
    <property type="term" value="F:metal ion binding"/>
    <property type="evidence" value="ECO:0007669"/>
    <property type="project" value="UniProtKB-UniRule"/>
</dbReference>
<dbReference type="NCBIfam" id="NF045515">
    <property type="entry name" value="Glp_gephyrin"/>
    <property type="match status" value="1"/>
</dbReference>
<dbReference type="EMBL" id="LT629804">
    <property type="protein sequence ID" value="SDU78962.1"/>
    <property type="molecule type" value="Genomic_DNA"/>
</dbReference>
<evidence type="ECO:0000256" key="3">
    <source>
        <dbReference type="ARBA" id="ARBA00005046"/>
    </source>
</evidence>
<keyword evidence="14" id="KW-1185">Reference proteome</keyword>
<comment type="pathway">
    <text evidence="3 11">Cofactor biosynthesis; molybdopterin biosynthesis.</text>
</comment>
<keyword evidence="7 11" id="KW-0479">Metal-binding</keyword>
<dbReference type="EC" id="2.10.1.1" evidence="11"/>
<comment type="function">
    <text evidence="2 11">Catalyzes the insertion of molybdate into adenylated molybdopterin with the concomitant release of AMP.</text>
</comment>
<accession>A0A1H2LDQ9</accession>
<dbReference type="InterPro" id="IPR036135">
    <property type="entry name" value="MoeA_linker/N_sf"/>
</dbReference>
<evidence type="ECO:0000256" key="4">
    <source>
        <dbReference type="ARBA" id="ARBA00010763"/>
    </source>
</evidence>
<dbReference type="STRING" id="131112.SAMN04489737_0686"/>
<keyword evidence="6 11" id="KW-0808">Transferase</keyword>
<evidence type="ECO:0000313" key="14">
    <source>
        <dbReference type="Proteomes" id="UP000214355"/>
    </source>
</evidence>
<dbReference type="InterPro" id="IPR005110">
    <property type="entry name" value="MoeA_linker/N"/>
</dbReference>
<evidence type="ECO:0000256" key="11">
    <source>
        <dbReference type="RuleBase" id="RU365090"/>
    </source>
</evidence>
<keyword evidence="5 11" id="KW-0500">Molybdenum</keyword>
<evidence type="ECO:0000256" key="7">
    <source>
        <dbReference type="ARBA" id="ARBA00022723"/>
    </source>
</evidence>
<dbReference type="InterPro" id="IPR001453">
    <property type="entry name" value="MoaB/Mog_dom"/>
</dbReference>
<dbReference type="NCBIfam" id="TIGR00177">
    <property type="entry name" value="molyb_syn"/>
    <property type="match status" value="1"/>
</dbReference>
<dbReference type="Gene3D" id="2.170.190.11">
    <property type="entry name" value="Molybdopterin biosynthesis moea protein, domain 3"/>
    <property type="match status" value="1"/>
</dbReference>
<comment type="catalytic activity">
    <reaction evidence="10">
        <text>adenylyl-molybdopterin + molybdate = Mo-molybdopterin + AMP + H(+)</text>
        <dbReference type="Rhea" id="RHEA:35047"/>
        <dbReference type="ChEBI" id="CHEBI:15378"/>
        <dbReference type="ChEBI" id="CHEBI:36264"/>
        <dbReference type="ChEBI" id="CHEBI:62727"/>
        <dbReference type="ChEBI" id="CHEBI:71302"/>
        <dbReference type="ChEBI" id="CHEBI:456215"/>
        <dbReference type="EC" id="2.10.1.1"/>
    </reaction>
</comment>
<evidence type="ECO:0000256" key="2">
    <source>
        <dbReference type="ARBA" id="ARBA00002901"/>
    </source>
</evidence>
<sequence>MKSVADHLADCLAIATPLPAFTVTLHDSVGTILADNVRSLVDVPATNLAGRDGYAVRAVDVFGASATNPVTLPVISEIRADATDGQSIVKGACVRISSGAPMPHDSDAVVPIEMTNQGRAEVEIRATVEAGANVRLQAEDLSAGTIILEAGVRIGSRQVAMLASAGHSRVMVHPRPRVVIMSVGDELQEPGTSARRGRVFDANSHALASAVTDAGGDIFRVGSVPDDARQLRDMIEDQLVRADIIITTGGLSYGGGDTVKDVMHQLGDVRFDNVAMSPGRQLGVGRIGNTVVYCLPGNPVAAITNFEVFIRPSLRKMAGHSQIHRQAVKAKVIRGWESPDGQREFVRARVLGNPREGYQVEPTGDPRRPLLTALSAANCLAIVPETQRVVSVGDELVCEVLDR</sequence>
<dbReference type="CDD" id="cd00887">
    <property type="entry name" value="MoeA"/>
    <property type="match status" value="1"/>
</dbReference>
<dbReference type="Gene3D" id="2.40.340.10">
    <property type="entry name" value="MoeA, C-terminal, domain IV"/>
    <property type="match status" value="1"/>
</dbReference>
<comment type="cofactor">
    <cofactor evidence="1 11">
        <name>Mg(2+)</name>
        <dbReference type="ChEBI" id="CHEBI:18420"/>
    </cofactor>
</comment>
<dbReference type="AlphaFoldDB" id="A0A1H2LDQ9"/>
<dbReference type="OrthoDB" id="9804758at2"/>
<dbReference type="GO" id="GO:0061599">
    <property type="term" value="F:molybdopterin molybdotransferase activity"/>
    <property type="evidence" value="ECO:0007669"/>
    <property type="project" value="UniProtKB-UniRule"/>
</dbReference>
<dbReference type="InterPro" id="IPR005111">
    <property type="entry name" value="MoeA_C_domain_IV"/>
</dbReference>
<dbReference type="PANTHER" id="PTHR10192:SF5">
    <property type="entry name" value="GEPHYRIN"/>
    <property type="match status" value="1"/>
</dbReference>
<dbReference type="UniPathway" id="UPA00344"/>
<comment type="similarity">
    <text evidence="4 11">Belongs to the MoeA family.</text>
</comment>
<name>A0A1H2LDQ9_9ACTO</name>
<organism evidence="13 14">
    <name type="scientific">Arcanobacterium phocae</name>
    <dbReference type="NCBI Taxonomy" id="131112"/>
    <lineage>
        <taxon>Bacteria</taxon>
        <taxon>Bacillati</taxon>
        <taxon>Actinomycetota</taxon>
        <taxon>Actinomycetes</taxon>
        <taxon>Actinomycetales</taxon>
        <taxon>Actinomycetaceae</taxon>
        <taxon>Arcanobacterium</taxon>
    </lineage>
</organism>
<dbReference type="Gene3D" id="3.40.980.10">
    <property type="entry name" value="MoaB/Mog-like domain"/>
    <property type="match status" value="1"/>
</dbReference>
<dbReference type="FunFam" id="3.40.980.10:FF:000004">
    <property type="entry name" value="Molybdopterin molybdenumtransferase"/>
    <property type="match status" value="1"/>
</dbReference>
<dbReference type="SUPFAM" id="SSF63867">
    <property type="entry name" value="MoeA C-terminal domain-like"/>
    <property type="match status" value="1"/>
</dbReference>
<evidence type="ECO:0000256" key="6">
    <source>
        <dbReference type="ARBA" id="ARBA00022679"/>
    </source>
</evidence>
<dbReference type="Pfam" id="PF03453">
    <property type="entry name" value="MoeA_N"/>
    <property type="match status" value="1"/>
</dbReference>
<proteinExistence type="inferred from homology"/>
<evidence type="ECO:0000313" key="13">
    <source>
        <dbReference type="EMBL" id="SDU78962.1"/>
    </source>
</evidence>
<dbReference type="GO" id="GO:0006777">
    <property type="term" value="P:Mo-molybdopterin cofactor biosynthetic process"/>
    <property type="evidence" value="ECO:0007669"/>
    <property type="project" value="UniProtKB-UniRule"/>
</dbReference>
<reference evidence="14" key="1">
    <citation type="submission" date="2016-10" db="EMBL/GenBank/DDBJ databases">
        <authorList>
            <person name="Varghese N."/>
            <person name="Submissions S."/>
        </authorList>
    </citation>
    <scope>NUCLEOTIDE SEQUENCE [LARGE SCALE GENOMIC DNA]</scope>
    <source>
        <strain evidence="14">DSM 10002</strain>
    </source>
</reference>
<dbReference type="InterPro" id="IPR036425">
    <property type="entry name" value="MoaB/Mog-like_dom_sf"/>
</dbReference>
<dbReference type="Proteomes" id="UP000214355">
    <property type="component" value="Chromosome I"/>
</dbReference>
<keyword evidence="8 11" id="KW-0460">Magnesium</keyword>
<evidence type="ECO:0000256" key="10">
    <source>
        <dbReference type="ARBA" id="ARBA00047317"/>
    </source>
</evidence>
<dbReference type="SUPFAM" id="SSF63882">
    <property type="entry name" value="MoeA N-terminal region -like"/>
    <property type="match status" value="1"/>
</dbReference>
<evidence type="ECO:0000256" key="5">
    <source>
        <dbReference type="ARBA" id="ARBA00022505"/>
    </source>
</evidence>
<dbReference type="InterPro" id="IPR038987">
    <property type="entry name" value="MoeA-like"/>
</dbReference>
<dbReference type="PANTHER" id="PTHR10192">
    <property type="entry name" value="MOLYBDOPTERIN BIOSYNTHESIS PROTEIN"/>
    <property type="match status" value="1"/>
</dbReference>
<dbReference type="Pfam" id="PF03454">
    <property type="entry name" value="MoeA_C"/>
    <property type="match status" value="1"/>
</dbReference>
<evidence type="ECO:0000259" key="12">
    <source>
        <dbReference type="SMART" id="SM00852"/>
    </source>
</evidence>